<dbReference type="InterPro" id="IPR036249">
    <property type="entry name" value="Thioredoxin-like_sf"/>
</dbReference>
<keyword evidence="3" id="KW-1185">Reference proteome</keyword>
<reference evidence="2" key="1">
    <citation type="submission" date="2022-10" db="EMBL/GenBank/DDBJ databases">
        <title>The WGS of Solirubrobacter ginsenosidimutans DSM 21036.</title>
        <authorList>
            <person name="Jiang Z."/>
        </authorList>
    </citation>
    <scope>NUCLEOTIDE SEQUENCE</scope>
    <source>
        <strain evidence="2">DSM 21036</strain>
    </source>
</reference>
<evidence type="ECO:0000313" key="3">
    <source>
        <dbReference type="Proteomes" id="UP001149140"/>
    </source>
</evidence>
<dbReference type="PANTHER" id="PTHR41709">
    <property type="entry name" value="KAIB-LIKE PROTEIN 1"/>
    <property type="match status" value="1"/>
</dbReference>
<dbReference type="AlphaFoldDB" id="A0A9X3MSM2"/>
<name>A0A9X3MSM2_9ACTN</name>
<dbReference type="EMBL" id="JAPDOD010000015">
    <property type="protein sequence ID" value="MDA0161884.1"/>
    <property type="molecule type" value="Genomic_DNA"/>
</dbReference>
<proteinExistence type="predicted"/>
<accession>A0A9X3MSM2</accession>
<evidence type="ECO:0000259" key="1">
    <source>
        <dbReference type="SMART" id="SM01248"/>
    </source>
</evidence>
<gene>
    <name evidence="2" type="ORF">OM076_16540</name>
</gene>
<feature type="domain" description="KaiB" evidence="1">
    <location>
        <begin position="12"/>
        <end position="93"/>
    </location>
</feature>
<sequence length="100" mass="10463">MTAPQPPCGALTLYVSGASKLSARAIADATELCDVLLRGRYDLAIIDVHENPAAVVSSQVIAAPTLIRNLPLPELRLVGDLSDTEKVLEALELPTATTVG</sequence>
<dbReference type="SUPFAM" id="SSF52833">
    <property type="entry name" value="Thioredoxin-like"/>
    <property type="match status" value="1"/>
</dbReference>
<dbReference type="PANTHER" id="PTHR41709:SF2">
    <property type="entry name" value="CIRCADIAN CLOCK PROTEIN KAIB2"/>
    <property type="match status" value="1"/>
</dbReference>
<comment type="caution">
    <text evidence="2">The sequence shown here is derived from an EMBL/GenBank/DDBJ whole genome shotgun (WGS) entry which is preliminary data.</text>
</comment>
<dbReference type="RefSeq" id="WP_270041112.1">
    <property type="nucleotide sequence ID" value="NZ_JAPDOD010000015.1"/>
</dbReference>
<dbReference type="SMART" id="SM01248">
    <property type="entry name" value="KaiB"/>
    <property type="match status" value="1"/>
</dbReference>
<dbReference type="Pfam" id="PF07689">
    <property type="entry name" value="KaiB"/>
    <property type="match status" value="1"/>
</dbReference>
<dbReference type="Gene3D" id="3.40.30.10">
    <property type="entry name" value="Glutaredoxin"/>
    <property type="match status" value="1"/>
</dbReference>
<protein>
    <recommendedName>
        <fullName evidence="1">KaiB domain-containing protein</fullName>
    </recommendedName>
</protein>
<evidence type="ECO:0000313" key="2">
    <source>
        <dbReference type="EMBL" id="MDA0161884.1"/>
    </source>
</evidence>
<dbReference type="InterPro" id="IPR011649">
    <property type="entry name" value="KaiB_domain"/>
</dbReference>
<organism evidence="2 3">
    <name type="scientific">Solirubrobacter ginsenosidimutans</name>
    <dbReference type="NCBI Taxonomy" id="490573"/>
    <lineage>
        <taxon>Bacteria</taxon>
        <taxon>Bacillati</taxon>
        <taxon>Actinomycetota</taxon>
        <taxon>Thermoleophilia</taxon>
        <taxon>Solirubrobacterales</taxon>
        <taxon>Solirubrobacteraceae</taxon>
        <taxon>Solirubrobacter</taxon>
    </lineage>
</organism>
<dbReference type="Proteomes" id="UP001149140">
    <property type="component" value="Unassembled WGS sequence"/>
</dbReference>
<dbReference type="GO" id="GO:0048511">
    <property type="term" value="P:rhythmic process"/>
    <property type="evidence" value="ECO:0007669"/>
    <property type="project" value="InterPro"/>
</dbReference>
<dbReference type="InterPro" id="IPR039022">
    <property type="entry name" value="KaiB-like"/>
</dbReference>